<feature type="transmembrane region" description="Helical" evidence="6">
    <location>
        <begin position="419"/>
        <end position="438"/>
    </location>
</feature>
<dbReference type="InterPro" id="IPR050367">
    <property type="entry name" value="APC_superfamily"/>
</dbReference>
<dbReference type="AlphaFoldDB" id="A0A1H7L365"/>
<dbReference type="PIRSF" id="PIRSF006060">
    <property type="entry name" value="AA_transporter"/>
    <property type="match status" value="1"/>
</dbReference>
<feature type="transmembrane region" description="Helical" evidence="6">
    <location>
        <begin position="47"/>
        <end position="65"/>
    </location>
</feature>
<keyword evidence="3 6" id="KW-0812">Transmembrane</keyword>
<feature type="transmembrane region" description="Helical" evidence="6">
    <location>
        <begin position="285"/>
        <end position="310"/>
    </location>
</feature>
<evidence type="ECO:0000313" key="7">
    <source>
        <dbReference type="EMBL" id="SEK93418.1"/>
    </source>
</evidence>
<gene>
    <name evidence="7" type="ORF">SAMN04488691_102195</name>
</gene>
<protein>
    <submittedName>
        <fullName evidence="7">Amino acid/polyamine/organocation transporter, APC superfamily</fullName>
    </submittedName>
</protein>
<dbReference type="OrthoDB" id="200332at2157"/>
<dbReference type="RefSeq" id="WP_074792832.1">
    <property type="nucleotide sequence ID" value="NZ_FOAD01000002.1"/>
</dbReference>
<dbReference type="Pfam" id="PF13520">
    <property type="entry name" value="AA_permease_2"/>
    <property type="match status" value="1"/>
</dbReference>
<name>A0A1H7L365_HALLR</name>
<feature type="transmembrane region" description="Helical" evidence="6">
    <location>
        <begin position="230"/>
        <end position="254"/>
    </location>
</feature>
<feature type="transmembrane region" description="Helical" evidence="6">
    <location>
        <begin position="331"/>
        <end position="353"/>
    </location>
</feature>
<feature type="transmembrane region" description="Helical" evidence="6">
    <location>
        <begin position="12"/>
        <end position="35"/>
    </location>
</feature>
<dbReference type="EMBL" id="FOAD01000002">
    <property type="protein sequence ID" value="SEK93418.1"/>
    <property type="molecule type" value="Genomic_DNA"/>
</dbReference>
<evidence type="ECO:0000256" key="5">
    <source>
        <dbReference type="ARBA" id="ARBA00023136"/>
    </source>
</evidence>
<dbReference type="Proteomes" id="UP000183894">
    <property type="component" value="Unassembled WGS sequence"/>
</dbReference>
<feature type="transmembrane region" description="Helical" evidence="6">
    <location>
        <begin position="394"/>
        <end position="413"/>
    </location>
</feature>
<organism evidence="7 8">
    <name type="scientific">Haloferax larsenii</name>
    <dbReference type="NCBI Taxonomy" id="302484"/>
    <lineage>
        <taxon>Archaea</taxon>
        <taxon>Methanobacteriati</taxon>
        <taxon>Methanobacteriota</taxon>
        <taxon>Stenosarchaea group</taxon>
        <taxon>Halobacteria</taxon>
        <taxon>Halobacteriales</taxon>
        <taxon>Haloferacaceae</taxon>
        <taxon>Haloferax</taxon>
    </lineage>
</organism>
<dbReference type="PANTHER" id="PTHR42770:SF7">
    <property type="entry name" value="MEMBRANE PROTEIN"/>
    <property type="match status" value="1"/>
</dbReference>
<evidence type="ECO:0000256" key="2">
    <source>
        <dbReference type="ARBA" id="ARBA00022475"/>
    </source>
</evidence>
<evidence type="ECO:0000256" key="4">
    <source>
        <dbReference type="ARBA" id="ARBA00022989"/>
    </source>
</evidence>
<evidence type="ECO:0000313" key="8">
    <source>
        <dbReference type="Proteomes" id="UP000183894"/>
    </source>
</evidence>
<dbReference type="GO" id="GO:0022857">
    <property type="term" value="F:transmembrane transporter activity"/>
    <property type="evidence" value="ECO:0007669"/>
    <property type="project" value="InterPro"/>
</dbReference>
<dbReference type="InterPro" id="IPR002293">
    <property type="entry name" value="AA/rel_permease1"/>
</dbReference>
<keyword evidence="2" id="KW-1003">Cell membrane</keyword>
<dbReference type="Gene3D" id="1.20.1740.10">
    <property type="entry name" value="Amino acid/polyamine transporter I"/>
    <property type="match status" value="1"/>
</dbReference>
<feature type="transmembrane region" description="Helical" evidence="6">
    <location>
        <begin position="100"/>
        <end position="118"/>
    </location>
</feature>
<evidence type="ECO:0000256" key="3">
    <source>
        <dbReference type="ARBA" id="ARBA00022692"/>
    </source>
</evidence>
<comment type="subcellular location">
    <subcellularLocation>
        <location evidence="1">Cell membrane</location>
        <topology evidence="1">Multi-pass membrane protein</topology>
    </subcellularLocation>
</comment>
<evidence type="ECO:0000256" key="6">
    <source>
        <dbReference type="SAM" id="Phobius"/>
    </source>
</evidence>
<dbReference type="GO" id="GO:0005886">
    <property type="term" value="C:plasma membrane"/>
    <property type="evidence" value="ECO:0007669"/>
    <property type="project" value="UniProtKB-SubCell"/>
</dbReference>
<sequence length="452" mass="46506">MTGASGSDFEDSLGLLDCIVLSLGGMAGAAIFIFPGTTGQLVGSASIGAWFLAGVLMLALGLCYAELTLAFPQAGSVAVFPFETLGPHPQVRAFASYLEGMGYTIGWILAITISALSIPDYLAVILPAAAGNAGVVALGAIGLATLSNLLGVGVTSRANLLLTGVVLTILLLFLGVGTSHVQLGHYEPLAVSGPMKFFAAVQVALTSYGAWTVIPSVVEEIETPSRTVPRAIVVSLVVTTLLYTALVALVHGVVPLSRFTAGDVAITAPLRVATELMGVAWLRSLLALSAISAIFTTMLVGILSAGRVLYALGENGTLPSVFSTTSARFRVPWVGILGIGCVAAVLASVPSYFYQLLVVGAVVGTGVPYAINILSFLGLRYYRTDVSPDFRAPGGSALAVVSFAVLGIAMLGLSSTAVVWSAGALVVVSGYYGVRYALNPDGITPRRSEEFP</sequence>
<feature type="transmembrane region" description="Helical" evidence="6">
    <location>
        <begin position="359"/>
        <end position="382"/>
    </location>
</feature>
<feature type="transmembrane region" description="Helical" evidence="6">
    <location>
        <begin position="197"/>
        <end position="218"/>
    </location>
</feature>
<keyword evidence="4 6" id="KW-1133">Transmembrane helix</keyword>
<proteinExistence type="predicted"/>
<evidence type="ECO:0000256" key="1">
    <source>
        <dbReference type="ARBA" id="ARBA00004651"/>
    </source>
</evidence>
<accession>A0A1H7L365</accession>
<reference evidence="7 8" key="1">
    <citation type="submission" date="2016-10" db="EMBL/GenBank/DDBJ databases">
        <authorList>
            <person name="de Groot N.N."/>
        </authorList>
    </citation>
    <scope>NUCLEOTIDE SEQUENCE [LARGE SCALE GENOMIC DNA]</scope>
    <source>
        <strain evidence="7 8">CDM_5</strain>
    </source>
</reference>
<feature type="transmembrane region" description="Helical" evidence="6">
    <location>
        <begin position="158"/>
        <end position="177"/>
    </location>
</feature>
<feature type="transmembrane region" description="Helical" evidence="6">
    <location>
        <begin position="124"/>
        <end position="146"/>
    </location>
</feature>
<dbReference type="PANTHER" id="PTHR42770">
    <property type="entry name" value="AMINO ACID TRANSPORTER-RELATED"/>
    <property type="match status" value="1"/>
</dbReference>
<keyword evidence="5 6" id="KW-0472">Membrane</keyword>